<gene>
    <name evidence="1" type="ORF">OLEA9_A089481</name>
</gene>
<proteinExistence type="predicted"/>
<accession>A0A8S0QU24</accession>
<evidence type="ECO:0000313" key="2">
    <source>
        <dbReference type="Proteomes" id="UP000594638"/>
    </source>
</evidence>
<reference evidence="1 2" key="1">
    <citation type="submission" date="2019-12" db="EMBL/GenBank/DDBJ databases">
        <authorList>
            <person name="Alioto T."/>
            <person name="Alioto T."/>
            <person name="Gomez Garrido J."/>
        </authorList>
    </citation>
    <scope>NUCLEOTIDE SEQUENCE [LARGE SCALE GENOMIC DNA]</scope>
</reference>
<name>A0A8S0QU24_OLEEU</name>
<dbReference type="AlphaFoldDB" id="A0A8S0QU24"/>
<dbReference type="OrthoDB" id="3223806at2759"/>
<keyword evidence="2" id="KW-1185">Reference proteome</keyword>
<dbReference type="EMBL" id="CACTIH010001943">
    <property type="protein sequence ID" value="CAA2969505.1"/>
    <property type="molecule type" value="Genomic_DNA"/>
</dbReference>
<dbReference type="Gramene" id="OE9A089481T1">
    <property type="protein sequence ID" value="OE9A089481C1"/>
    <property type="gene ID" value="OE9A089481"/>
</dbReference>
<protein>
    <submittedName>
        <fullName evidence="1">Uncharacterized protein</fullName>
    </submittedName>
</protein>
<dbReference type="Proteomes" id="UP000594638">
    <property type="component" value="Unassembled WGS sequence"/>
</dbReference>
<sequence>MCRINREGYFKWGDHRIPHAAYKGTLGGNAISISACDDHRNSADPTVSGQEPLFLLDFLGIFLNLN</sequence>
<organism evidence="1 2">
    <name type="scientific">Olea europaea subsp. europaea</name>
    <dbReference type="NCBI Taxonomy" id="158383"/>
    <lineage>
        <taxon>Eukaryota</taxon>
        <taxon>Viridiplantae</taxon>
        <taxon>Streptophyta</taxon>
        <taxon>Embryophyta</taxon>
        <taxon>Tracheophyta</taxon>
        <taxon>Spermatophyta</taxon>
        <taxon>Magnoliopsida</taxon>
        <taxon>eudicotyledons</taxon>
        <taxon>Gunneridae</taxon>
        <taxon>Pentapetalae</taxon>
        <taxon>asterids</taxon>
        <taxon>lamiids</taxon>
        <taxon>Lamiales</taxon>
        <taxon>Oleaceae</taxon>
        <taxon>Oleeae</taxon>
        <taxon>Olea</taxon>
    </lineage>
</organism>
<evidence type="ECO:0000313" key="1">
    <source>
        <dbReference type="EMBL" id="CAA2969505.1"/>
    </source>
</evidence>
<comment type="caution">
    <text evidence="1">The sequence shown here is derived from an EMBL/GenBank/DDBJ whole genome shotgun (WGS) entry which is preliminary data.</text>
</comment>